<feature type="transmembrane region" description="Helical" evidence="1">
    <location>
        <begin position="20"/>
        <end position="41"/>
    </location>
</feature>
<name>A0ABS0GY51_9ACTN</name>
<organism evidence="2 3">
    <name type="scientific">Plantactinospora alkalitolerans</name>
    <dbReference type="NCBI Taxonomy" id="2789879"/>
    <lineage>
        <taxon>Bacteria</taxon>
        <taxon>Bacillati</taxon>
        <taxon>Actinomycetota</taxon>
        <taxon>Actinomycetes</taxon>
        <taxon>Micromonosporales</taxon>
        <taxon>Micromonosporaceae</taxon>
        <taxon>Plantactinospora</taxon>
    </lineage>
</organism>
<keyword evidence="1" id="KW-1133">Transmembrane helix</keyword>
<keyword evidence="1" id="KW-0472">Membrane</keyword>
<feature type="transmembrane region" description="Helical" evidence="1">
    <location>
        <begin position="115"/>
        <end position="134"/>
    </location>
</feature>
<reference evidence="2 3" key="1">
    <citation type="submission" date="2020-11" db="EMBL/GenBank/DDBJ databases">
        <title>A novel isolate from a Black sea contaminated sediment with potential to produce alkanes: Plantactinospora alkalitolerans sp. nov.</title>
        <authorList>
            <person name="Carro L."/>
            <person name="Veyisoglu A."/>
            <person name="Guven K."/>
            <person name="Schumann P."/>
            <person name="Klenk H.-P."/>
            <person name="Sahin N."/>
        </authorList>
    </citation>
    <scope>NUCLEOTIDE SEQUENCE [LARGE SCALE GENOMIC DNA]</scope>
    <source>
        <strain evidence="2 3">S1510</strain>
    </source>
</reference>
<keyword evidence="1" id="KW-0812">Transmembrane</keyword>
<feature type="transmembrane region" description="Helical" evidence="1">
    <location>
        <begin position="83"/>
        <end position="109"/>
    </location>
</feature>
<protein>
    <recommendedName>
        <fullName evidence="4">Phage holin family protein</fullName>
    </recommendedName>
</protein>
<evidence type="ECO:0000313" key="3">
    <source>
        <dbReference type="Proteomes" id="UP000638560"/>
    </source>
</evidence>
<evidence type="ECO:0000313" key="2">
    <source>
        <dbReference type="EMBL" id="MBF9131135.1"/>
    </source>
</evidence>
<proteinExistence type="predicted"/>
<comment type="caution">
    <text evidence="2">The sequence shown here is derived from an EMBL/GenBank/DDBJ whole genome shotgun (WGS) entry which is preliminary data.</text>
</comment>
<accession>A0ABS0GY51</accession>
<feature type="transmembrane region" description="Helical" evidence="1">
    <location>
        <begin position="53"/>
        <end position="76"/>
    </location>
</feature>
<evidence type="ECO:0000256" key="1">
    <source>
        <dbReference type="SAM" id="Phobius"/>
    </source>
</evidence>
<gene>
    <name evidence="2" type="ORF">I0C86_19535</name>
</gene>
<dbReference type="EMBL" id="JADPUN010000181">
    <property type="protein sequence ID" value="MBF9131135.1"/>
    <property type="molecule type" value="Genomic_DNA"/>
</dbReference>
<sequence>MSYGDAPASQERHRPRALKIGAGLLAIVGLLGVGRVAYGVLVNLAQDDWSSGARAVFLVLNAIVLVFALLVLVLAHQVWHGRLWAWIGSLVMLPFTILFGGLLLLITVLHGGVPLAGAGVVAASVAALLALTGPRMARGYFLRKPAPATSTRPEVVVVEWPPLTAPPVGEKP</sequence>
<keyword evidence="3" id="KW-1185">Reference proteome</keyword>
<dbReference type="RefSeq" id="WP_196202699.1">
    <property type="nucleotide sequence ID" value="NZ_JADPUN010000181.1"/>
</dbReference>
<dbReference type="Proteomes" id="UP000638560">
    <property type="component" value="Unassembled WGS sequence"/>
</dbReference>
<evidence type="ECO:0008006" key="4">
    <source>
        <dbReference type="Google" id="ProtNLM"/>
    </source>
</evidence>